<dbReference type="InterPro" id="IPR024455">
    <property type="entry name" value="Phage_capsid"/>
</dbReference>
<reference evidence="4" key="1">
    <citation type="submission" date="2017-06" db="EMBL/GenBank/DDBJ databases">
        <title>Novel phages from South African skin metaviromes.</title>
        <authorList>
            <person name="van Zyl L.J."/>
            <person name="Abrahams Y."/>
            <person name="Stander E.A."/>
            <person name="Kirby B.M."/>
            <person name="Clavaud C."/>
            <person name="Farcet C."/>
            <person name="Breton L."/>
            <person name="Trindade M.I."/>
        </authorList>
    </citation>
    <scope>NUCLEOTIDE SEQUENCE</scope>
</reference>
<dbReference type="GO" id="GO:0044423">
    <property type="term" value="C:virion component"/>
    <property type="evidence" value="ECO:0007669"/>
    <property type="project" value="UniProtKB-KW"/>
</dbReference>
<dbReference type="Pfam" id="PF05065">
    <property type="entry name" value="Phage_capsid"/>
    <property type="match status" value="1"/>
</dbReference>
<dbReference type="Gene3D" id="3.30.2400.10">
    <property type="entry name" value="Major capsid protein gp5"/>
    <property type="match status" value="1"/>
</dbReference>
<name>A0A2H4J273_9CAUD</name>
<gene>
    <name evidence="4" type="ORF">7S3_6</name>
</gene>
<sequence length="315" mass="33652">MPAVGATTFAEANSKNLVPKPMAQSILKRVQEQSVVSRLSGQTPIPLEGAAIAVQTGHVQAGVVGEGQLKPITKTDYTTKTITPIKVAAVTYFSKELRMKNPLGILENIADDMSNAITRAFDMAVLHGTNPVTGAIAGKEFVNQTTQRVELGTTTKANGGLTTDLVNGYNLVTENYDFGEFSGFAADPRLKQSLLTATDLQGRPIYQDSVNLKDGFGSLLGLPVAYGKSVSGRYIGGGTDNKVRALGGDWSALKYGFAEQMTVSRTDQATLNDNGTLVHLWQQNLEAYLVEAIFGWVITDLDAFVAYDDATPTAP</sequence>
<feature type="domain" description="Phage capsid-like C-terminal" evidence="3">
    <location>
        <begin position="16"/>
        <end position="307"/>
    </location>
</feature>
<dbReference type="NCBIfam" id="TIGR01554">
    <property type="entry name" value="major_cap_HK97"/>
    <property type="match status" value="1"/>
</dbReference>
<dbReference type="EMBL" id="MF417887">
    <property type="protein sequence ID" value="ASN69184.1"/>
    <property type="molecule type" value="Genomic_DNA"/>
</dbReference>
<evidence type="ECO:0000259" key="3">
    <source>
        <dbReference type="Pfam" id="PF05065"/>
    </source>
</evidence>
<comment type="subcellular location">
    <subcellularLocation>
        <location evidence="1">Virion</location>
    </subcellularLocation>
</comment>
<evidence type="ECO:0000256" key="2">
    <source>
        <dbReference type="ARBA" id="ARBA00022844"/>
    </source>
</evidence>
<evidence type="ECO:0000256" key="1">
    <source>
        <dbReference type="ARBA" id="ARBA00004328"/>
    </source>
</evidence>
<proteinExistence type="predicted"/>
<dbReference type="SUPFAM" id="SSF56563">
    <property type="entry name" value="Major capsid protein gp5"/>
    <property type="match status" value="1"/>
</dbReference>
<dbReference type="InterPro" id="IPR054612">
    <property type="entry name" value="Phage_capsid-like_C"/>
</dbReference>
<evidence type="ECO:0000313" key="4">
    <source>
        <dbReference type="EMBL" id="ASN69184.1"/>
    </source>
</evidence>
<protein>
    <recommendedName>
        <fullName evidence="3">Phage capsid-like C-terminal domain-containing protein</fullName>
    </recommendedName>
</protein>
<accession>A0A2H4J273</accession>
<organism evidence="4">
    <name type="scientific">uncultured Caudovirales phage</name>
    <dbReference type="NCBI Taxonomy" id="2100421"/>
    <lineage>
        <taxon>Viruses</taxon>
        <taxon>Duplodnaviria</taxon>
        <taxon>Heunggongvirae</taxon>
        <taxon>Uroviricota</taxon>
        <taxon>Caudoviricetes</taxon>
        <taxon>Peduoviridae</taxon>
        <taxon>Maltschvirus</taxon>
        <taxon>Maltschvirus maltsch</taxon>
    </lineage>
</organism>
<keyword evidence="2" id="KW-0946">Virion</keyword>